<protein>
    <recommendedName>
        <fullName evidence="12">DNA 3'-5' helicase</fullName>
        <ecNumber evidence="12">5.6.2.4</ecNumber>
    </recommendedName>
</protein>
<dbReference type="Gene3D" id="3.40.50.300">
    <property type="entry name" value="P-loop containing nucleotide triphosphate hydrolases"/>
    <property type="match status" value="3"/>
</dbReference>
<name>A0ABW3B7J3_9FLAO</name>
<keyword evidence="6" id="KW-0269">Exonuclease</keyword>
<evidence type="ECO:0000256" key="7">
    <source>
        <dbReference type="ARBA" id="ARBA00022840"/>
    </source>
</evidence>
<feature type="domain" description="UvrD-like helicase ATP-binding" evidence="15">
    <location>
        <begin position="1"/>
        <end position="468"/>
    </location>
</feature>
<dbReference type="InterPro" id="IPR027417">
    <property type="entry name" value="P-loop_NTPase"/>
</dbReference>
<dbReference type="SUPFAM" id="SSF52540">
    <property type="entry name" value="P-loop containing nucleoside triphosphate hydrolases"/>
    <property type="match status" value="1"/>
</dbReference>
<keyword evidence="18" id="KW-1185">Reference proteome</keyword>
<keyword evidence="7 14" id="KW-0067">ATP-binding</keyword>
<dbReference type="Gene3D" id="1.10.3170.10">
    <property type="entry name" value="Recbcd, chain B, domain 2"/>
    <property type="match status" value="1"/>
</dbReference>
<dbReference type="PANTHER" id="PTHR11070">
    <property type="entry name" value="UVRD / RECB / PCRA DNA HELICASE FAMILY MEMBER"/>
    <property type="match status" value="1"/>
</dbReference>
<keyword evidence="3" id="KW-0227">DNA damage</keyword>
<dbReference type="InterPro" id="IPR014017">
    <property type="entry name" value="DNA_helicase_UvrD-like_C"/>
</dbReference>
<evidence type="ECO:0000259" key="16">
    <source>
        <dbReference type="PROSITE" id="PS51217"/>
    </source>
</evidence>
<evidence type="ECO:0000256" key="1">
    <source>
        <dbReference type="ARBA" id="ARBA00022722"/>
    </source>
</evidence>
<evidence type="ECO:0000313" key="18">
    <source>
        <dbReference type="Proteomes" id="UP001597012"/>
    </source>
</evidence>
<keyword evidence="10" id="KW-0413">Isomerase</keyword>
<feature type="domain" description="UvrD-like helicase C-terminal" evidence="16">
    <location>
        <begin position="476"/>
        <end position="721"/>
    </location>
</feature>
<keyword evidence="5 14" id="KW-0347">Helicase</keyword>
<evidence type="ECO:0000256" key="5">
    <source>
        <dbReference type="ARBA" id="ARBA00022806"/>
    </source>
</evidence>
<sequence length="1033" mass="118168">MQESSFKIYNASAGSGKTYALSKAYLKIVLSSPRSFKRILAITFTNKAVNEMKSRILDSLFAFSKTTAVEEASPLFKDMMAELKLSQESLRTLSKNSLRDLLHNYAFFDISTIDKFTHRLIRTFAKDLKIPQHFEVVLDTDLLLDEAVSRVIAKAGEDMALTKVLMDFALEKIDDNRSWDIAYDLTKIGKLLFDEGNIPHIKNLEDKSITDFSALKKNISNAITTCQKEIISNADLSLRLIENNDLEFKDFSGSYFPKFMSKFADGNLKQDFNSGWKQNFESKPLYNKSCKEPTKAILDGLHSEFGRLFREIESQLMRFNFLQNAYRNLVPLTLLNAIQKELKGIQKEKDQLSISQFNTIIANEIKNQPAPFIYERLGEKYRHYFIDEFQDTSEMQWSNLIPLISNALESEDEQGQTGSLFLVGDAKQAIYRWRGGEAEQFLKLATSRSNPFSVQGKTHILPKNYRSYDEIVHFNNSFFQSISPFLEHPKYRQFFEDGNRQETNNKKGGYVHLSFLTDADDDLYGLKTLQHISESSAQGYDYRDICILVRKKKHGVLLANYLMKEGIPVVSSESLLLSSSPKVKFLISLAKHAMQPTEAELNYEVLHFLADGLKDKHRFIATHLTNLKSLLHESYGFNVALFRETAIYDGMEHAIKVFDLVPNSDAHLTAFMDTVFEVQQKHGADIQSLLTYWEKKGNKLSISTPETTNAVQIMTIHKSKGLEFPVVIFPYANTYIFEEIEPKIWTTVAPESFSGFQELLLSKKQEIRGYGTQEAELFDAEQQKLHLDAFNLLYVALTRAETSLYIISEKDLNKDGSHKPSFFSGLFIHYLQSKGIWDTNTEDYSFGTLPKRNKEKNLVPAHLEIPYSYTHKNRPSFKILTKAGMLWDTTQEEAIKKGNVIHYILSHINYSNDVDTAMNIALRKGLITKAEHILIKDKVLQVVTHPKLISLFSKGNTVYNEKEILLANGQRLIPDRIIVRNNKACVIDYKTGGKNPKYREQVLSYANALTSMGYTLDQKVIVYIDTTITTEFI</sequence>
<evidence type="ECO:0000259" key="15">
    <source>
        <dbReference type="PROSITE" id="PS51198"/>
    </source>
</evidence>
<evidence type="ECO:0000256" key="14">
    <source>
        <dbReference type="PROSITE-ProRule" id="PRU00560"/>
    </source>
</evidence>
<evidence type="ECO:0000256" key="10">
    <source>
        <dbReference type="ARBA" id="ARBA00023235"/>
    </source>
</evidence>
<comment type="catalytic activity">
    <reaction evidence="13">
        <text>ATP + H2O = ADP + phosphate + H(+)</text>
        <dbReference type="Rhea" id="RHEA:13065"/>
        <dbReference type="ChEBI" id="CHEBI:15377"/>
        <dbReference type="ChEBI" id="CHEBI:15378"/>
        <dbReference type="ChEBI" id="CHEBI:30616"/>
        <dbReference type="ChEBI" id="CHEBI:43474"/>
        <dbReference type="ChEBI" id="CHEBI:456216"/>
        <dbReference type="EC" id="5.6.2.4"/>
    </reaction>
</comment>
<keyword evidence="2 14" id="KW-0547">Nucleotide-binding</keyword>
<dbReference type="EC" id="5.6.2.4" evidence="12"/>
<dbReference type="InterPro" id="IPR011335">
    <property type="entry name" value="Restrct_endonuc-II-like"/>
</dbReference>
<evidence type="ECO:0000256" key="13">
    <source>
        <dbReference type="ARBA" id="ARBA00048988"/>
    </source>
</evidence>
<dbReference type="Gene3D" id="3.90.320.10">
    <property type="match status" value="1"/>
</dbReference>
<reference evidence="18" key="1">
    <citation type="journal article" date="2019" name="Int. J. Syst. Evol. Microbiol.">
        <title>The Global Catalogue of Microorganisms (GCM) 10K type strain sequencing project: providing services to taxonomists for standard genome sequencing and annotation.</title>
        <authorList>
            <consortium name="The Broad Institute Genomics Platform"/>
            <consortium name="The Broad Institute Genome Sequencing Center for Infectious Disease"/>
            <person name="Wu L."/>
            <person name="Ma J."/>
        </authorList>
    </citation>
    <scope>NUCLEOTIDE SEQUENCE [LARGE SCALE GENOMIC DNA]</scope>
    <source>
        <strain evidence="18">CCUG 61948</strain>
    </source>
</reference>
<keyword evidence="1" id="KW-0540">Nuclease</keyword>
<comment type="caution">
    <text evidence="17">The sequence shown here is derived from an EMBL/GenBank/DDBJ whole genome shotgun (WGS) entry which is preliminary data.</text>
</comment>
<proteinExistence type="predicted"/>
<evidence type="ECO:0000256" key="9">
    <source>
        <dbReference type="ARBA" id="ARBA00023204"/>
    </source>
</evidence>
<dbReference type="InterPro" id="IPR011604">
    <property type="entry name" value="PDDEXK-like_dom_sf"/>
</dbReference>
<keyword evidence="4 14" id="KW-0378">Hydrolase</keyword>
<evidence type="ECO:0000256" key="12">
    <source>
        <dbReference type="ARBA" id="ARBA00034808"/>
    </source>
</evidence>
<dbReference type="GO" id="GO:0008854">
    <property type="term" value="F:exodeoxyribonuclease V activity"/>
    <property type="evidence" value="ECO:0007669"/>
    <property type="project" value="UniProtKB-EC"/>
</dbReference>
<gene>
    <name evidence="17" type="ORF">ACFQZJ_16935</name>
</gene>
<evidence type="ECO:0000256" key="4">
    <source>
        <dbReference type="ARBA" id="ARBA00022801"/>
    </source>
</evidence>
<dbReference type="RefSeq" id="WP_379936064.1">
    <property type="nucleotide sequence ID" value="NZ_JBHTHY010000014.1"/>
</dbReference>
<evidence type="ECO:0000256" key="6">
    <source>
        <dbReference type="ARBA" id="ARBA00022839"/>
    </source>
</evidence>
<evidence type="ECO:0000256" key="3">
    <source>
        <dbReference type="ARBA" id="ARBA00022763"/>
    </source>
</evidence>
<feature type="binding site" evidence="14">
    <location>
        <begin position="11"/>
        <end position="18"/>
    </location>
    <ligand>
        <name>ATP</name>
        <dbReference type="ChEBI" id="CHEBI:30616"/>
    </ligand>
</feature>
<evidence type="ECO:0000256" key="2">
    <source>
        <dbReference type="ARBA" id="ARBA00022741"/>
    </source>
</evidence>
<evidence type="ECO:0000313" key="17">
    <source>
        <dbReference type="EMBL" id="MFD0799163.1"/>
    </source>
</evidence>
<accession>A0ABW3B7J3</accession>
<dbReference type="Pfam" id="PF13361">
    <property type="entry name" value="UvrD_C"/>
    <property type="match status" value="2"/>
</dbReference>
<keyword evidence="8" id="KW-0238">DNA-binding</keyword>
<dbReference type="PROSITE" id="PS51217">
    <property type="entry name" value="UVRD_HELICASE_CTER"/>
    <property type="match status" value="1"/>
</dbReference>
<comment type="catalytic activity">
    <reaction evidence="11">
        <text>Couples ATP hydrolysis with the unwinding of duplex DNA by translocating in the 3'-5' direction.</text>
        <dbReference type="EC" id="5.6.2.4"/>
    </reaction>
</comment>
<keyword evidence="9" id="KW-0234">DNA repair</keyword>
<dbReference type="PANTHER" id="PTHR11070:SF67">
    <property type="entry name" value="DNA 3'-5' HELICASE"/>
    <property type="match status" value="1"/>
</dbReference>
<dbReference type="InterPro" id="IPR014016">
    <property type="entry name" value="UvrD-like_ATP-bd"/>
</dbReference>
<dbReference type="EMBL" id="JBHTHY010000014">
    <property type="protein sequence ID" value="MFD0799163.1"/>
    <property type="molecule type" value="Genomic_DNA"/>
</dbReference>
<dbReference type="PROSITE" id="PS51198">
    <property type="entry name" value="UVRD_HELICASE_ATP_BIND"/>
    <property type="match status" value="1"/>
</dbReference>
<organism evidence="17 18">
    <name type="scientific">Maribacter chungangensis</name>
    <dbReference type="NCBI Taxonomy" id="1069117"/>
    <lineage>
        <taxon>Bacteria</taxon>
        <taxon>Pseudomonadati</taxon>
        <taxon>Bacteroidota</taxon>
        <taxon>Flavobacteriia</taxon>
        <taxon>Flavobacteriales</taxon>
        <taxon>Flavobacteriaceae</taxon>
        <taxon>Maribacter</taxon>
    </lineage>
</organism>
<dbReference type="Pfam" id="PF00580">
    <property type="entry name" value="UvrD-helicase"/>
    <property type="match status" value="1"/>
</dbReference>
<dbReference type="SUPFAM" id="SSF52980">
    <property type="entry name" value="Restriction endonuclease-like"/>
    <property type="match status" value="1"/>
</dbReference>
<evidence type="ECO:0000256" key="8">
    <source>
        <dbReference type="ARBA" id="ARBA00023125"/>
    </source>
</evidence>
<dbReference type="Proteomes" id="UP001597012">
    <property type="component" value="Unassembled WGS sequence"/>
</dbReference>
<dbReference type="InterPro" id="IPR000212">
    <property type="entry name" value="DNA_helicase_UvrD/REP"/>
</dbReference>
<evidence type="ECO:0000256" key="11">
    <source>
        <dbReference type="ARBA" id="ARBA00034617"/>
    </source>
</evidence>